<accession>A0A4Q1BHT7</accession>
<evidence type="ECO:0000259" key="4">
    <source>
        <dbReference type="Pfam" id="PF02678"/>
    </source>
</evidence>
<comment type="similarity">
    <text evidence="1 3">Belongs to the pirin family.</text>
</comment>
<feature type="binding site" evidence="2">
    <location>
        <position position="63"/>
    </location>
    <ligand>
        <name>Fe cation</name>
        <dbReference type="ChEBI" id="CHEBI:24875"/>
    </ligand>
</feature>
<dbReference type="OMA" id="TPWHPHR"/>
<dbReference type="Pfam" id="PF02678">
    <property type="entry name" value="Pirin"/>
    <property type="match status" value="1"/>
</dbReference>
<comment type="caution">
    <text evidence="6">The sequence shown here is derived from an EMBL/GenBank/DDBJ whole genome shotgun (WGS) entry which is preliminary data.</text>
</comment>
<reference evidence="6 7" key="1">
    <citation type="submission" date="2016-06" db="EMBL/GenBank/DDBJ databases">
        <title>Evolution of pathogenesis and genome organization in the Tremellales.</title>
        <authorList>
            <person name="Cuomo C."/>
            <person name="Litvintseva A."/>
            <person name="Heitman J."/>
            <person name="Chen Y."/>
            <person name="Sun S."/>
            <person name="Springer D."/>
            <person name="Dromer F."/>
            <person name="Young S."/>
            <person name="Zeng Q."/>
            <person name="Chapman S."/>
            <person name="Gujja S."/>
            <person name="Saif S."/>
            <person name="Birren B."/>
        </authorList>
    </citation>
    <scope>NUCLEOTIDE SEQUENCE [LARGE SCALE GENOMIC DNA]</scope>
    <source>
        <strain evidence="6 7">ATCC 28783</strain>
    </source>
</reference>
<dbReference type="Proteomes" id="UP000289152">
    <property type="component" value="Unassembled WGS sequence"/>
</dbReference>
<dbReference type="InterPro" id="IPR008778">
    <property type="entry name" value="Pirin_C_dom"/>
</dbReference>
<dbReference type="PANTHER" id="PTHR13903:SF8">
    <property type="entry name" value="PIRIN"/>
    <property type="match status" value="1"/>
</dbReference>
<feature type="domain" description="Pirin N-terminal" evidence="4">
    <location>
        <begin position="28"/>
        <end position="128"/>
    </location>
</feature>
<evidence type="ECO:0000256" key="3">
    <source>
        <dbReference type="RuleBase" id="RU003457"/>
    </source>
</evidence>
<dbReference type="PANTHER" id="PTHR13903">
    <property type="entry name" value="PIRIN-RELATED"/>
    <property type="match status" value="1"/>
</dbReference>
<dbReference type="GO" id="GO:0046872">
    <property type="term" value="F:metal ion binding"/>
    <property type="evidence" value="ECO:0007669"/>
    <property type="project" value="UniProtKB-KW"/>
</dbReference>
<evidence type="ECO:0000313" key="7">
    <source>
        <dbReference type="Proteomes" id="UP000289152"/>
    </source>
</evidence>
<evidence type="ECO:0000259" key="5">
    <source>
        <dbReference type="Pfam" id="PF05726"/>
    </source>
</evidence>
<proteinExistence type="inferred from homology"/>
<dbReference type="CDD" id="cd02909">
    <property type="entry name" value="cupin_pirin_N"/>
    <property type="match status" value="1"/>
</dbReference>
<dbReference type="InterPro" id="IPR012093">
    <property type="entry name" value="Pirin"/>
</dbReference>
<evidence type="ECO:0000313" key="6">
    <source>
        <dbReference type="EMBL" id="RXK37189.1"/>
    </source>
</evidence>
<dbReference type="InterPro" id="IPR011051">
    <property type="entry name" value="RmlC_Cupin_sf"/>
</dbReference>
<evidence type="ECO:0000256" key="1">
    <source>
        <dbReference type="ARBA" id="ARBA00008416"/>
    </source>
</evidence>
<dbReference type="Pfam" id="PF05726">
    <property type="entry name" value="Pirin_C"/>
    <property type="match status" value="1"/>
</dbReference>
<dbReference type="PIRSF" id="PIRSF006232">
    <property type="entry name" value="Pirin"/>
    <property type="match status" value="1"/>
</dbReference>
<dbReference type="InterPro" id="IPR014710">
    <property type="entry name" value="RmlC-like_jellyroll"/>
</dbReference>
<dbReference type="STRING" id="5217.A0A4Q1BHT7"/>
<evidence type="ECO:0000256" key="2">
    <source>
        <dbReference type="PIRSR" id="PIRSR006232-1"/>
    </source>
</evidence>
<feature type="binding site" evidence="2">
    <location>
        <position position="105"/>
    </location>
    <ligand>
        <name>Fe cation</name>
        <dbReference type="ChEBI" id="CHEBI:24875"/>
    </ligand>
</feature>
<feature type="binding site" evidence="2">
    <location>
        <position position="61"/>
    </location>
    <ligand>
        <name>Fe cation</name>
        <dbReference type="ChEBI" id="CHEBI:24875"/>
    </ligand>
</feature>
<dbReference type="Gene3D" id="2.60.120.10">
    <property type="entry name" value="Jelly Rolls"/>
    <property type="match status" value="2"/>
</dbReference>
<evidence type="ECO:0008006" key="8">
    <source>
        <dbReference type="Google" id="ProtNLM"/>
    </source>
</evidence>
<comment type="cofactor">
    <cofactor evidence="2">
        <name>Fe cation</name>
        <dbReference type="ChEBI" id="CHEBI:24875"/>
    </cofactor>
    <text evidence="2">Binds 1 Fe cation per subunit.</text>
</comment>
<feature type="domain" description="Pirin C-terminal" evidence="5">
    <location>
        <begin position="182"/>
        <end position="292"/>
    </location>
</feature>
<keyword evidence="7" id="KW-1185">Reference proteome</keyword>
<dbReference type="AlphaFoldDB" id="A0A4Q1BHT7"/>
<gene>
    <name evidence="6" type="ORF">M231_05558</name>
</gene>
<dbReference type="EMBL" id="SDIL01000075">
    <property type="protein sequence ID" value="RXK37189.1"/>
    <property type="molecule type" value="Genomic_DNA"/>
</dbReference>
<organism evidence="6 7">
    <name type="scientific">Tremella mesenterica</name>
    <name type="common">Jelly fungus</name>
    <dbReference type="NCBI Taxonomy" id="5217"/>
    <lineage>
        <taxon>Eukaryota</taxon>
        <taxon>Fungi</taxon>
        <taxon>Dikarya</taxon>
        <taxon>Basidiomycota</taxon>
        <taxon>Agaricomycotina</taxon>
        <taxon>Tremellomycetes</taxon>
        <taxon>Tremellales</taxon>
        <taxon>Tremellaceae</taxon>
        <taxon>Tremella</taxon>
    </lineage>
</organism>
<sequence length="310" mass="34099">MTSQVTQLSRSVAKAVHAAETPEGVGATVRRSIGSQALRNLSPFLMLDHAAISPGSGFPDHPHRGQTTVTYVLEGKMQHEDFLGNSGILEKSDVQWMTAGRGIVHSEMPLFEPDAGEEDVVEGLQLWVDLPKDKKYIEPSYQEKKAEDITTVHPKDGVEITIISGESHGATGFVRPVGGCWYIDIKLQKPGISVFQLIPEGWTAFVYIITGTLQIDNNPTFYAKHHTLVFTSEKGQNGILLSRPDNVEGEQTRVVLIAGEPLDQPVIQYGPFVVTSQEEAMKAVYDYRKGVNGFEKANVWKSKIGSAMKH</sequence>
<dbReference type="InParanoid" id="A0A4Q1BHT7"/>
<dbReference type="OrthoDB" id="198735at2759"/>
<keyword evidence="2" id="KW-0408">Iron</keyword>
<keyword evidence="2" id="KW-0479">Metal-binding</keyword>
<dbReference type="CDD" id="cd02247">
    <property type="entry name" value="cupin_pirin_C"/>
    <property type="match status" value="1"/>
</dbReference>
<dbReference type="SUPFAM" id="SSF51182">
    <property type="entry name" value="RmlC-like cupins"/>
    <property type="match status" value="1"/>
</dbReference>
<feature type="binding site" evidence="2">
    <location>
        <position position="107"/>
    </location>
    <ligand>
        <name>Fe cation</name>
        <dbReference type="ChEBI" id="CHEBI:24875"/>
    </ligand>
</feature>
<name>A0A4Q1BHT7_TREME</name>
<protein>
    <recommendedName>
        <fullName evidence="8">Pirin</fullName>
    </recommendedName>
</protein>
<dbReference type="InterPro" id="IPR003829">
    <property type="entry name" value="Pirin_N_dom"/>
</dbReference>
<dbReference type="VEuPathDB" id="FungiDB:TREMEDRAFT_33031"/>